<sequence length="90" mass="9804">MWPGPWRQGDLLQKIDEALDRLYPGHTELTTDDLHGVGEFHTGGHAATRELTEHLELSAGLRVLDVGSGQMAARPAIWPGAHAPMSPAWT</sequence>
<comment type="caution">
    <text evidence="1">The sequence shown here is derived from an EMBL/GenBank/DDBJ whole genome shotgun (WGS) entry which is preliminary data.</text>
</comment>
<organism evidence="1 2">
    <name type="scientific">Streptomyces sp. 900129855</name>
    <dbReference type="NCBI Taxonomy" id="3155129"/>
    <lineage>
        <taxon>Bacteria</taxon>
        <taxon>Bacillati</taxon>
        <taxon>Actinomycetota</taxon>
        <taxon>Actinomycetes</taxon>
        <taxon>Kitasatosporales</taxon>
        <taxon>Streptomycetaceae</taxon>
        <taxon>Streptomyces</taxon>
    </lineage>
</organism>
<dbReference type="RefSeq" id="WP_334581900.1">
    <property type="nucleotide sequence ID" value="NZ_JBEZVE010000007.1"/>
</dbReference>
<name>A0ABV2ZHK6_9ACTN</name>
<accession>A0ABV2ZHK6</accession>
<evidence type="ECO:0000313" key="1">
    <source>
        <dbReference type="EMBL" id="MEU3782036.1"/>
    </source>
</evidence>
<proteinExistence type="predicted"/>
<gene>
    <name evidence="1" type="ORF">AB0E89_15930</name>
</gene>
<reference evidence="1 2" key="1">
    <citation type="submission" date="2024-06" db="EMBL/GenBank/DDBJ databases">
        <title>The Natural Products Discovery Center: Release of the First 8490 Sequenced Strains for Exploring Actinobacteria Biosynthetic Diversity.</title>
        <authorList>
            <person name="Kalkreuter E."/>
            <person name="Kautsar S.A."/>
            <person name="Yang D."/>
            <person name="Bader C.D."/>
            <person name="Teijaro C.N."/>
            <person name="Fluegel L."/>
            <person name="Davis C.M."/>
            <person name="Simpson J.R."/>
            <person name="Lauterbach L."/>
            <person name="Steele A.D."/>
            <person name="Gui C."/>
            <person name="Meng S."/>
            <person name="Li G."/>
            <person name="Viehrig K."/>
            <person name="Ye F."/>
            <person name="Su P."/>
            <person name="Kiefer A.F."/>
            <person name="Nichols A."/>
            <person name="Cepeda A.J."/>
            <person name="Yan W."/>
            <person name="Fan B."/>
            <person name="Jiang Y."/>
            <person name="Adhikari A."/>
            <person name="Zheng C.-J."/>
            <person name="Schuster L."/>
            <person name="Cowan T.M."/>
            <person name="Smanski M.J."/>
            <person name="Chevrette M.G."/>
            <person name="De Carvalho L.P.S."/>
            <person name="Shen B."/>
        </authorList>
    </citation>
    <scope>NUCLEOTIDE SEQUENCE [LARGE SCALE GENOMIC DNA]</scope>
    <source>
        <strain evidence="1 2">NPDC033843</strain>
    </source>
</reference>
<protein>
    <submittedName>
        <fullName evidence="1">Uncharacterized protein</fullName>
    </submittedName>
</protein>
<dbReference type="Proteomes" id="UP001550739">
    <property type="component" value="Unassembled WGS sequence"/>
</dbReference>
<keyword evidence="2" id="KW-1185">Reference proteome</keyword>
<evidence type="ECO:0000313" key="2">
    <source>
        <dbReference type="Proteomes" id="UP001550739"/>
    </source>
</evidence>
<dbReference type="EMBL" id="JBEZVE010000007">
    <property type="protein sequence ID" value="MEU3782036.1"/>
    <property type="molecule type" value="Genomic_DNA"/>
</dbReference>